<name>A0AAJ1SZB9_9BACI</name>
<accession>A0AAJ1SZB9</accession>
<dbReference type="RefSeq" id="WP_307257647.1">
    <property type="nucleotide sequence ID" value="NZ_JAUSUC010000024.1"/>
</dbReference>
<dbReference type="InterPro" id="IPR020908">
    <property type="entry name" value="UPF0738"/>
</dbReference>
<dbReference type="AlphaFoldDB" id="A0AAJ1SZB9"/>
<gene>
    <name evidence="2" type="ORF">J2S13_002068</name>
</gene>
<proteinExistence type="inferred from homology"/>
<dbReference type="Pfam" id="PF19785">
    <property type="entry name" value="UPF0738"/>
    <property type="match status" value="1"/>
</dbReference>
<dbReference type="HAMAP" id="MF_01861">
    <property type="entry name" value="UPF0738"/>
    <property type="match status" value="1"/>
</dbReference>
<protein>
    <recommendedName>
        <fullName evidence="1">UPF0738 protein J2S13_002068</fullName>
    </recommendedName>
</protein>
<comment type="similarity">
    <text evidence="1">Belongs to the UPF0738 family.</text>
</comment>
<organism evidence="2 3">
    <name type="scientific">Oikeobacillus pervagus</name>
    <dbReference type="NCBI Taxonomy" id="1325931"/>
    <lineage>
        <taxon>Bacteria</taxon>
        <taxon>Bacillati</taxon>
        <taxon>Bacillota</taxon>
        <taxon>Bacilli</taxon>
        <taxon>Bacillales</taxon>
        <taxon>Bacillaceae</taxon>
        <taxon>Oikeobacillus</taxon>
    </lineage>
</organism>
<evidence type="ECO:0000313" key="2">
    <source>
        <dbReference type="EMBL" id="MDQ0215650.1"/>
    </source>
</evidence>
<reference evidence="2" key="1">
    <citation type="submission" date="2023-07" db="EMBL/GenBank/DDBJ databases">
        <title>Genomic Encyclopedia of Type Strains, Phase IV (KMG-IV): sequencing the most valuable type-strain genomes for metagenomic binning, comparative biology and taxonomic classification.</title>
        <authorList>
            <person name="Goeker M."/>
        </authorList>
    </citation>
    <scope>NUCLEOTIDE SEQUENCE</scope>
    <source>
        <strain evidence="2">DSM 23947</strain>
    </source>
</reference>
<dbReference type="Proteomes" id="UP001237207">
    <property type="component" value="Unassembled WGS sequence"/>
</dbReference>
<evidence type="ECO:0000313" key="3">
    <source>
        <dbReference type="Proteomes" id="UP001237207"/>
    </source>
</evidence>
<keyword evidence="3" id="KW-1185">Reference proteome</keyword>
<comment type="caution">
    <text evidence="2">The sequence shown here is derived from an EMBL/GenBank/DDBJ whole genome shotgun (WGS) entry which is preliminary data.</text>
</comment>
<dbReference type="EMBL" id="JAUSUC010000024">
    <property type="protein sequence ID" value="MDQ0215650.1"/>
    <property type="molecule type" value="Genomic_DNA"/>
</dbReference>
<evidence type="ECO:0000256" key="1">
    <source>
        <dbReference type="HAMAP-Rule" id="MF_01861"/>
    </source>
</evidence>
<sequence>MRKKLHIKQSFFEKGNLYLLSEEVHFQNIEACGRMIVDSDEFAFVYLLEEDNEFIYLYIHENTWKDLEQAMNNGGAIIVKGKEDEIILEGIQEELSYLIENIEGNSNYGEEMVKKVEDIFLHTK</sequence>